<gene>
    <name evidence="15" type="ORF">CWI73_06630</name>
</gene>
<dbReference type="PANTHER" id="PTHR30069:SF28">
    <property type="entry name" value="TONB-DEPENDENT RECEPTOR YNCD-RELATED"/>
    <property type="match status" value="1"/>
</dbReference>
<evidence type="ECO:0000256" key="11">
    <source>
        <dbReference type="RuleBase" id="RU003357"/>
    </source>
</evidence>
<dbReference type="SUPFAM" id="SSF56935">
    <property type="entry name" value="Porins"/>
    <property type="match status" value="1"/>
</dbReference>
<dbReference type="RefSeq" id="WP_126752071.1">
    <property type="nucleotide sequence ID" value="NZ_JBHUMT010000001.1"/>
</dbReference>
<keyword evidence="4 9" id="KW-0812">Transmembrane</keyword>
<dbReference type="PANTHER" id="PTHR30069">
    <property type="entry name" value="TONB-DEPENDENT OUTER MEMBRANE RECEPTOR"/>
    <property type="match status" value="1"/>
</dbReference>
<dbReference type="GO" id="GO:0044718">
    <property type="term" value="P:siderophore transmembrane transport"/>
    <property type="evidence" value="ECO:0007669"/>
    <property type="project" value="TreeGrafter"/>
</dbReference>
<dbReference type="InterPro" id="IPR010916">
    <property type="entry name" value="TonB_box_CS"/>
</dbReference>
<evidence type="ECO:0000256" key="4">
    <source>
        <dbReference type="ARBA" id="ARBA00022692"/>
    </source>
</evidence>
<feature type="domain" description="TonB-dependent receptor plug" evidence="14">
    <location>
        <begin position="47"/>
        <end position="154"/>
    </location>
</feature>
<dbReference type="Pfam" id="PF00593">
    <property type="entry name" value="TonB_dep_Rec_b-barrel"/>
    <property type="match status" value="1"/>
</dbReference>
<dbReference type="AlphaFoldDB" id="A0A432YS64"/>
<evidence type="ECO:0000313" key="15">
    <source>
        <dbReference type="EMBL" id="RUO64369.1"/>
    </source>
</evidence>
<evidence type="ECO:0000259" key="14">
    <source>
        <dbReference type="Pfam" id="PF07715"/>
    </source>
</evidence>
<dbReference type="PROSITE" id="PS00430">
    <property type="entry name" value="TONB_DEPENDENT_REC_1"/>
    <property type="match status" value="1"/>
</dbReference>
<evidence type="ECO:0000256" key="3">
    <source>
        <dbReference type="ARBA" id="ARBA00022452"/>
    </source>
</evidence>
<dbReference type="InterPro" id="IPR000531">
    <property type="entry name" value="Beta-barrel_TonB"/>
</dbReference>
<comment type="caution">
    <text evidence="15">The sequence shown here is derived from an EMBL/GenBank/DDBJ whole genome shotgun (WGS) entry which is preliminary data.</text>
</comment>
<protein>
    <recommendedName>
        <fullName evidence="17">TonB-dependent receptor</fullName>
    </recommendedName>
</protein>
<accession>A0A432YS64</accession>
<keyword evidence="6 10" id="KW-0798">TonB box</keyword>
<dbReference type="Pfam" id="PF07715">
    <property type="entry name" value="Plug"/>
    <property type="match status" value="1"/>
</dbReference>
<evidence type="ECO:0000313" key="16">
    <source>
        <dbReference type="Proteomes" id="UP000288361"/>
    </source>
</evidence>
<dbReference type="InterPro" id="IPR037066">
    <property type="entry name" value="Plug_dom_sf"/>
</dbReference>
<dbReference type="Gene3D" id="2.40.170.20">
    <property type="entry name" value="TonB-dependent receptor, beta-barrel domain"/>
    <property type="match status" value="1"/>
</dbReference>
<evidence type="ECO:0000256" key="5">
    <source>
        <dbReference type="ARBA" id="ARBA00022729"/>
    </source>
</evidence>
<keyword evidence="8 9" id="KW-0998">Cell outer membrane</keyword>
<reference evidence="15 16" key="1">
    <citation type="journal article" date="2011" name="Front. Microbiol.">
        <title>Genomic signatures of strain selection and enhancement in Bacillus atrophaeus var. globigii, a historical biowarfare simulant.</title>
        <authorList>
            <person name="Gibbons H.S."/>
            <person name="Broomall S.M."/>
            <person name="McNew L.A."/>
            <person name="Daligault H."/>
            <person name="Chapman C."/>
            <person name="Bruce D."/>
            <person name="Karavis M."/>
            <person name="Krepps M."/>
            <person name="McGregor P.A."/>
            <person name="Hong C."/>
            <person name="Park K.H."/>
            <person name="Akmal A."/>
            <person name="Feldman A."/>
            <person name="Lin J.S."/>
            <person name="Chang W.E."/>
            <person name="Higgs B.W."/>
            <person name="Demirev P."/>
            <person name="Lindquist J."/>
            <person name="Liem A."/>
            <person name="Fochler E."/>
            <person name="Read T.D."/>
            <person name="Tapia R."/>
            <person name="Johnson S."/>
            <person name="Bishop-Lilly K.A."/>
            <person name="Detter C."/>
            <person name="Han C."/>
            <person name="Sozhamannan S."/>
            <person name="Rosenzweig C.N."/>
            <person name="Skowronski E.W."/>
        </authorList>
    </citation>
    <scope>NUCLEOTIDE SEQUENCE [LARGE SCALE GENOMIC DNA]</scope>
    <source>
        <strain evidence="15 16">TPS4-2</strain>
    </source>
</reference>
<dbReference type="GO" id="GO:0015344">
    <property type="term" value="F:siderophore uptake transmembrane transporter activity"/>
    <property type="evidence" value="ECO:0007669"/>
    <property type="project" value="TreeGrafter"/>
</dbReference>
<keyword evidence="3 9" id="KW-1134">Transmembrane beta strand</keyword>
<evidence type="ECO:0008006" key="17">
    <source>
        <dbReference type="Google" id="ProtNLM"/>
    </source>
</evidence>
<keyword evidence="2 9" id="KW-0813">Transport</keyword>
<evidence type="ECO:0000256" key="10">
    <source>
        <dbReference type="PROSITE-ProRule" id="PRU10143"/>
    </source>
</evidence>
<evidence type="ECO:0000256" key="8">
    <source>
        <dbReference type="ARBA" id="ARBA00023237"/>
    </source>
</evidence>
<keyword evidence="5 12" id="KW-0732">Signal</keyword>
<feature type="signal peptide" evidence="12">
    <location>
        <begin position="1"/>
        <end position="26"/>
    </location>
</feature>
<dbReference type="EMBL" id="PIQA01000004">
    <property type="protein sequence ID" value="RUO64369.1"/>
    <property type="molecule type" value="Genomic_DNA"/>
</dbReference>
<feature type="short sequence motif" description="TonB box" evidence="10">
    <location>
        <begin position="32"/>
        <end position="38"/>
    </location>
</feature>
<organism evidence="15 16">
    <name type="scientific">Idiomarina piscisalsi</name>
    <dbReference type="NCBI Taxonomy" id="1096243"/>
    <lineage>
        <taxon>Bacteria</taxon>
        <taxon>Pseudomonadati</taxon>
        <taxon>Pseudomonadota</taxon>
        <taxon>Gammaproteobacteria</taxon>
        <taxon>Alteromonadales</taxon>
        <taxon>Idiomarinaceae</taxon>
        <taxon>Idiomarina</taxon>
    </lineage>
</organism>
<evidence type="ECO:0000259" key="13">
    <source>
        <dbReference type="Pfam" id="PF00593"/>
    </source>
</evidence>
<evidence type="ECO:0000256" key="6">
    <source>
        <dbReference type="ARBA" id="ARBA00023077"/>
    </source>
</evidence>
<dbReference type="PROSITE" id="PS52016">
    <property type="entry name" value="TONB_DEPENDENT_REC_3"/>
    <property type="match status" value="1"/>
</dbReference>
<proteinExistence type="inferred from homology"/>
<comment type="subcellular location">
    <subcellularLocation>
        <location evidence="1 9">Cell outer membrane</location>
        <topology evidence="1 9">Multi-pass membrane protein</topology>
    </subcellularLocation>
</comment>
<feature type="chain" id="PRO_5019423748" description="TonB-dependent receptor" evidence="12">
    <location>
        <begin position="27"/>
        <end position="683"/>
    </location>
</feature>
<dbReference type="Gene3D" id="2.170.130.10">
    <property type="entry name" value="TonB-dependent receptor, plug domain"/>
    <property type="match status" value="1"/>
</dbReference>
<evidence type="ECO:0000256" key="2">
    <source>
        <dbReference type="ARBA" id="ARBA00022448"/>
    </source>
</evidence>
<dbReference type="Proteomes" id="UP000288361">
    <property type="component" value="Unassembled WGS sequence"/>
</dbReference>
<evidence type="ECO:0000256" key="12">
    <source>
        <dbReference type="SAM" id="SignalP"/>
    </source>
</evidence>
<evidence type="ECO:0000256" key="9">
    <source>
        <dbReference type="PROSITE-ProRule" id="PRU01360"/>
    </source>
</evidence>
<name>A0A432YS64_9GAMM</name>
<dbReference type="InterPro" id="IPR039426">
    <property type="entry name" value="TonB-dep_rcpt-like"/>
</dbReference>
<dbReference type="InterPro" id="IPR036942">
    <property type="entry name" value="Beta-barrel_TonB_sf"/>
</dbReference>
<sequence length="683" mass="77128">MLYSAVFRKLTYTGLPLLAASFVVQSAEVDETVVVTATESETPWLTTAASIDRVNVENTLPSMNIDAGDALAGVAGIQADNRYNYAQDARLVVRGFGSRAAFGVRGLQLNVDGIPLSMPDGQAQTSSFILDNVDSLEVLRGPLATLYGNSGGGVVEWFSRQPTETALEWGGQFSENDTQRYSVNAQWATDTKQLQLMATDFQTDGPRRHNSAERQQQAVRWYHQWDDQNRFILRYDNNDAPLLQDPSALTPEAWREDPTQTVQRAIDFNTRKDIHHRQGSLSWFHERDSGEGLVSVWQGDRDIEQFLPFAGDDINEQGIYTSSGAVIDVSRQFEGAHARWRQRGSNWSATLGAQLERQQDHRFGYVNDNGEKGELRRDEFNWIDNASAYLRFQWQLSTEWSATGGVRYSDISYDVKDYFTELDGADDSGSSEFQETTAAASLTWQFLPTSATYLSVGQGFETPTLTELAYRNEGSGLNRELGPSTNDQWEWGIKHQLPRDWRLHLAFFGIESENEILVNQSTDGRTTYRNASETSREGAELTINGALTQQLNLLVSYSYIDAVFGEGPLQGNQLPGVAESQGYLRLNWQPTEQWLVQVSGQYRDETPVNDANDTFAPSYTTWNFAASREWQWANSELDVWARVDNITDKEYITAVVVNQQYRRYYEPGIGRQASVGISWRRRF</sequence>
<keyword evidence="7 9" id="KW-0472">Membrane</keyword>
<comment type="similarity">
    <text evidence="9 11">Belongs to the TonB-dependent receptor family.</text>
</comment>
<evidence type="ECO:0000256" key="7">
    <source>
        <dbReference type="ARBA" id="ARBA00023136"/>
    </source>
</evidence>
<dbReference type="InterPro" id="IPR012910">
    <property type="entry name" value="Plug_dom"/>
</dbReference>
<evidence type="ECO:0000256" key="1">
    <source>
        <dbReference type="ARBA" id="ARBA00004571"/>
    </source>
</evidence>
<feature type="domain" description="TonB-dependent receptor-like beta-barrel" evidence="13">
    <location>
        <begin position="222"/>
        <end position="646"/>
    </location>
</feature>
<dbReference type="GO" id="GO:0009279">
    <property type="term" value="C:cell outer membrane"/>
    <property type="evidence" value="ECO:0007669"/>
    <property type="project" value="UniProtKB-SubCell"/>
</dbReference>